<dbReference type="GO" id="GO:0005524">
    <property type="term" value="F:ATP binding"/>
    <property type="evidence" value="ECO:0007669"/>
    <property type="project" value="InterPro"/>
</dbReference>
<sequence length="354" mass="41175">MEGGKLIGEGTYGCVFQPPLLCKKKQIPKSKVGKLTMKDDMNREITAQKALSKVKEAKHYFLLPEPDLTCVPKVLDNQEDVDISKCDFLKESKKDEHVIQMAMPYGGKDLYGIALGVKEEIHFFNLFRHLLEAGSLMLLNGVIHYDIYSKNVLVDKYNIPRLIDFGQSFLRKDISLDTIFNGRWKVLKPEASTTEPPEVTFLTAMYEPYRYSFEDTVNYIMPQKRIFSIIQKVLGIPVKKQISDLATFFKGSVAFKNRDYVKFWRLYYTGFDSWSIGVMFVQILSKLIFSFPFIESSEWKLKKRVTLDILRKMVNTNPKERIDCVEALAIMDPFNSIYQDYGLDWVERRRAQRK</sequence>
<organism evidence="2">
    <name type="scientific">viral metagenome</name>
    <dbReference type="NCBI Taxonomy" id="1070528"/>
    <lineage>
        <taxon>unclassified sequences</taxon>
        <taxon>metagenomes</taxon>
        <taxon>organismal metagenomes</taxon>
    </lineage>
</organism>
<dbReference type="InterPro" id="IPR011009">
    <property type="entry name" value="Kinase-like_dom_sf"/>
</dbReference>
<feature type="domain" description="Protein kinase" evidence="1">
    <location>
        <begin position="1"/>
        <end position="335"/>
    </location>
</feature>
<dbReference type="InterPro" id="IPR000719">
    <property type="entry name" value="Prot_kinase_dom"/>
</dbReference>
<dbReference type="PANTHER" id="PTHR44167:SF24">
    <property type="entry name" value="SERINE_THREONINE-PROTEIN KINASE CHK2"/>
    <property type="match status" value="1"/>
</dbReference>
<dbReference type="AlphaFoldDB" id="A0A6C0IEX9"/>
<evidence type="ECO:0000313" key="2">
    <source>
        <dbReference type="EMBL" id="QHT91452.1"/>
    </source>
</evidence>
<dbReference type="Gene3D" id="1.10.510.10">
    <property type="entry name" value="Transferase(Phosphotransferase) domain 1"/>
    <property type="match status" value="1"/>
</dbReference>
<dbReference type="PANTHER" id="PTHR44167">
    <property type="entry name" value="OVARIAN-SPECIFIC SERINE/THREONINE-PROTEIN KINASE LOK-RELATED"/>
    <property type="match status" value="1"/>
</dbReference>
<name>A0A6C0IEX9_9ZZZZ</name>
<accession>A0A6C0IEX9</accession>
<dbReference type="SUPFAM" id="SSF56112">
    <property type="entry name" value="Protein kinase-like (PK-like)"/>
    <property type="match status" value="1"/>
</dbReference>
<evidence type="ECO:0000259" key="1">
    <source>
        <dbReference type="PROSITE" id="PS50011"/>
    </source>
</evidence>
<protein>
    <recommendedName>
        <fullName evidence="1">Protein kinase domain-containing protein</fullName>
    </recommendedName>
</protein>
<dbReference type="GO" id="GO:0004674">
    <property type="term" value="F:protein serine/threonine kinase activity"/>
    <property type="evidence" value="ECO:0007669"/>
    <property type="project" value="TreeGrafter"/>
</dbReference>
<dbReference type="SMART" id="SM00220">
    <property type="entry name" value="S_TKc"/>
    <property type="match status" value="1"/>
</dbReference>
<dbReference type="PROSITE" id="PS50011">
    <property type="entry name" value="PROTEIN_KINASE_DOM"/>
    <property type="match status" value="1"/>
</dbReference>
<reference evidence="2" key="1">
    <citation type="journal article" date="2020" name="Nature">
        <title>Giant virus diversity and host interactions through global metagenomics.</title>
        <authorList>
            <person name="Schulz F."/>
            <person name="Roux S."/>
            <person name="Paez-Espino D."/>
            <person name="Jungbluth S."/>
            <person name="Walsh D.A."/>
            <person name="Denef V.J."/>
            <person name="McMahon K.D."/>
            <person name="Konstantinidis K.T."/>
            <person name="Eloe-Fadrosh E.A."/>
            <person name="Kyrpides N.C."/>
            <person name="Woyke T."/>
        </authorList>
    </citation>
    <scope>NUCLEOTIDE SEQUENCE</scope>
    <source>
        <strain evidence="2">GVMAG-M-3300023184-77</strain>
    </source>
</reference>
<proteinExistence type="predicted"/>
<dbReference type="GO" id="GO:0044773">
    <property type="term" value="P:mitotic DNA damage checkpoint signaling"/>
    <property type="evidence" value="ECO:0007669"/>
    <property type="project" value="TreeGrafter"/>
</dbReference>
<dbReference type="GO" id="GO:0005634">
    <property type="term" value="C:nucleus"/>
    <property type="evidence" value="ECO:0007669"/>
    <property type="project" value="TreeGrafter"/>
</dbReference>
<dbReference type="EMBL" id="MN740165">
    <property type="protein sequence ID" value="QHT91452.1"/>
    <property type="molecule type" value="Genomic_DNA"/>
</dbReference>